<evidence type="ECO:0000313" key="2">
    <source>
        <dbReference type="EMBL" id="KAK7796100.1"/>
    </source>
</evidence>
<name>A0AAW0H497_MYOGA</name>
<dbReference type="PANTHER" id="PTHR20959">
    <property type="entry name" value="TRANSPORT AND GOLGI ORGANIZATION PROTEIN 6 FAMILY MEMBER"/>
    <property type="match status" value="1"/>
</dbReference>
<accession>A0AAW0H497</accession>
<dbReference type="InterPro" id="IPR039600">
    <property type="entry name" value="TANGO6/Rtp1"/>
</dbReference>
<dbReference type="GO" id="GO:0009306">
    <property type="term" value="P:protein secretion"/>
    <property type="evidence" value="ECO:0007669"/>
    <property type="project" value="TreeGrafter"/>
</dbReference>
<proteinExistence type="predicted"/>
<dbReference type="EMBL" id="JBBHLL010001432">
    <property type="protein sequence ID" value="KAK7796100.1"/>
    <property type="molecule type" value="Genomic_DNA"/>
</dbReference>
<sequence length="116" mass="12697">GAAGGSDAEATAADWKKCDLIAKILASCPQQSLSPESYYKDICPQRVAMTTFITMSREHPELAPKYLLQPMLAPLHRCLTTIEIPENNMVPGTILVTEEELSRCVEDVFKVGNSSL</sequence>
<dbReference type="AlphaFoldDB" id="A0AAW0H497"/>
<protein>
    <recommendedName>
        <fullName evidence="1">TANGO6 HEAT repeat domain-containing protein</fullName>
    </recommendedName>
</protein>
<keyword evidence="3" id="KW-1185">Reference proteome</keyword>
<dbReference type="PANTHER" id="PTHR20959:SF1">
    <property type="entry name" value="TRANSPORT AND GOLGI ORGANIZATION PROTEIN 6 HOMOLOG"/>
    <property type="match status" value="1"/>
</dbReference>
<dbReference type="InterPro" id="IPR057407">
    <property type="entry name" value="HEAT_TANGO6"/>
</dbReference>
<feature type="domain" description="TANGO6 HEAT repeat" evidence="1">
    <location>
        <begin position="45"/>
        <end position="111"/>
    </location>
</feature>
<evidence type="ECO:0000313" key="3">
    <source>
        <dbReference type="Proteomes" id="UP001488838"/>
    </source>
</evidence>
<feature type="non-terminal residue" evidence="2">
    <location>
        <position position="1"/>
    </location>
</feature>
<reference evidence="2 3" key="1">
    <citation type="journal article" date="2023" name="bioRxiv">
        <title>Conserved and derived expression patterns and positive selection on dental genes reveal complex evolutionary context of ever-growing rodent molars.</title>
        <authorList>
            <person name="Calamari Z.T."/>
            <person name="Song A."/>
            <person name="Cohen E."/>
            <person name="Akter M."/>
            <person name="Roy R.D."/>
            <person name="Hallikas O."/>
            <person name="Christensen M.M."/>
            <person name="Li P."/>
            <person name="Marangoni P."/>
            <person name="Jernvall J."/>
            <person name="Klein O.D."/>
        </authorList>
    </citation>
    <scope>NUCLEOTIDE SEQUENCE [LARGE SCALE GENOMIC DNA]</scope>
    <source>
        <strain evidence="2">V071</strain>
    </source>
</reference>
<dbReference type="Pfam" id="PF23565">
    <property type="entry name" value="ARM_TANGO6"/>
    <property type="match status" value="1"/>
</dbReference>
<comment type="caution">
    <text evidence="2">The sequence shown here is derived from an EMBL/GenBank/DDBJ whole genome shotgun (WGS) entry which is preliminary data.</text>
</comment>
<evidence type="ECO:0000259" key="1">
    <source>
        <dbReference type="Pfam" id="PF23565"/>
    </source>
</evidence>
<dbReference type="Proteomes" id="UP001488838">
    <property type="component" value="Unassembled WGS sequence"/>
</dbReference>
<gene>
    <name evidence="2" type="ORF">U0070_010711</name>
</gene>
<organism evidence="2 3">
    <name type="scientific">Myodes glareolus</name>
    <name type="common">Bank vole</name>
    <name type="synonym">Clethrionomys glareolus</name>
    <dbReference type="NCBI Taxonomy" id="447135"/>
    <lineage>
        <taxon>Eukaryota</taxon>
        <taxon>Metazoa</taxon>
        <taxon>Chordata</taxon>
        <taxon>Craniata</taxon>
        <taxon>Vertebrata</taxon>
        <taxon>Euteleostomi</taxon>
        <taxon>Mammalia</taxon>
        <taxon>Eutheria</taxon>
        <taxon>Euarchontoglires</taxon>
        <taxon>Glires</taxon>
        <taxon>Rodentia</taxon>
        <taxon>Myomorpha</taxon>
        <taxon>Muroidea</taxon>
        <taxon>Cricetidae</taxon>
        <taxon>Arvicolinae</taxon>
        <taxon>Myodes</taxon>
    </lineage>
</organism>